<keyword evidence="2" id="KW-1185">Reference proteome</keyword>
<evidence type="ECO:0000313" key="2">
    <source>
        <dbReference type="Proteomes" id="UP000597656"/>
    </source>
</evidence>
<organism evidence="1 2">
    <name type="scientific">Lentzea pudingi</name>
    <dbReference type="NCBI Taxonomy" id="1789439"/>
    <lineage>
        <taxon>Bacteria</taxon>
        <taxon>Bacillati</taxon>
        <taxon>Actinomycetota</taxon>
        <taxon>Actinomycetes</taxon>
        <taxon>Pseudonocardiales</taxon>
        <taxon>Pseudonocardiaceae</taxon>
        <taxon>Lentzea</taxon>
    </lineage>
</organism>
<dbReference type="Proteomes" id="UP000597656">
    <property type="component" value="Unassembled WGS sequence"/>
</dbReference>
<comment type="caution">
    <text evidence="1">The sequence shown here is derived from an EMBL/GenBank/DDBJ whole genome shotgun (WGS) entry which is preliminary data.</text>
</comment>
<dbReference type="EMBL" id="BMNC01000006">
    <property type="protein sequence ID" value="GGN04113.1"/>
    <property type="molecule type" value="Genomic_DNA"/>
</dbReference>
<evidence type="ECO:0000313" key="1">
    <source>
        <dbReference type="EMBL" id="GGN04113.1"/>
    </source>
</evidence>
<dbReference type="RefSeq" id="WP_189157119.1">
    <property type="nucleotide sequence ID" value="NZ_BMNC01000006.1"/>
</dbReference>
<gene>
    <name evidence="1" type="ORF">GCM10011609_49150</name>
</gene>
<protein>
    <submittedName>
        <fullName evidence="1">Uncharacterized protein</fullName>
    </submittedName>
</protein>
<reference evidence="2" key="1">
    <citation type="journal article" date="2019" name="Int. J. Syst. Evol. Microbiol.">
        <title>The Global Catalogue of Microorganisms (GCM) 10K type strain sequencing project: providing services to taxonomists for standard genome sequencing and annotation.</title>
        <authorList>
            <consortium name="The Broad Institute Genomics Platform"/>
            <consortium name="The Broad Institute Genome Sequencing Center for Infectious Disease"/>
            <person name="Wu L."/>
            <person name="Ma J."/>
        </authorList>
    </citation>
    <scope>NUCLEOTIDE SEQUENCE [LARGE SCALE GENOMIC DNA]</scope>
    <source>
        <strain evidence="2">CGMCC 4.7319</strain>
    </source>
</reference>
<name>A0ABQ2I900_9PSEU</name>
<sequence length="82" mass="9240">MTPSRHGRDGVNCAIGRRHVVDRTEHWLDIGWAARAVTDSLSAVPLGKTQPPVLNAGIGTWSVTWLDPVEWVERVHTSDWEW</sequence>
<accession>A0ABQ2I900</accession>
<proteinExistence type="predicted"/>